<dbReference type="RefSeq" id="WP_368505016.1">
    <property type="nucleotide sequence ID" value="NZ_CP162551.1"/>
</dbReference>
<evidence type="ECO:0000313" key="1">
    <source>
        <dbReference type="EMBL" id="XDI37687.1"/>
    </source>
</evidence>
<dbReference type="AlphaFoldDB" id="A0AB39BUQ6"/>
<sequence length="174" mass="20742">MKQTQSTDFSREYIRVVTSRFLEMKKTAEKAFEQVEEDLLCWSPNEKSNSITVIVQHMSGNMISRWTDFLTTDGEKKERNRDQEFMNTIENKEQLYEVWNRGWEFLFHALKNLNEEELLHTVFIRNEPHTVIEAIERQMYHYSYHTGQIVYIAKQVAGEGWTSLTIPKKKSKDL</sequence>
<protein>
    <submittedName>
        <fullName evidence="1">DUF1572 family protein</fullName>
    </submittedName>
</protein>
<dbReference type="InterPro" id="IPR011466">
    <property type="entry name" value="DUF1572"/>
</dbReference>
<dbReference type="SUPFAM" id="SSF109854">
    <property type="entry name" value="DinB/YfiT-like putative metalloenzymes"/>
    <property type="match status" value="1"/>
</dbReference>
<reference evidence="1" key="1">
    <citation type="submission" date="2024-07" db="EMBL/GenBank/DDBJ databases">
        <title>Identification and characteristics of an arsenic-resistant bacterial isolate, which belongs to a novel species.</title>
        <authorList>
            <person name="Juszczyk A."/>
            <person name="Kowalczyk A."/>
            <person name="Was K."/>
            <person name="Kosowicz W."/>
            <person name="Budzyn A."/>
            <person name="Latowski D."/>
        </authorList>
    </citation>
    <scope>NUCLEOTIDE SEQUENCE</scope>
    <source>
        <strain evidence="1">As8PL</strain>
    </source>
</reference>
<dbReference type="Pfam" id="PF07609">
    <property type="entry name" value="DUF1572"/>
    <property type="match status" value="1"/>
</dbReference>
<gene>
    <name evidence="1" type="ORF">AB3N04_05040</name>
</gene>
<organism evidence="1">
    <name type="scientific">Alkalihalophilus sp. As8PL</name>
    <dbReference type="NCBI Taxonomy" id="3237103"/>
    <lineage>
        <taxon>Bacteria</taxon>
        <taxon>Bacillati</taxon>
        <taxon>Bacillota</taxon>
        <taxon>Bacilli</taxon>
        <taxon>Bacillales</taxon>
        <taxon>Bacillaceae</taxon>
        <taxon>Alkalihalophilus</taxon>
    </lineage>
</organism>
<accession>A0AB39BUQ6</accession>
<dbReference type="Gene3D" id="1.20.120.450">
    <property type="entry name" value="dinb family like domain"/>
    <property type="match status" value="1"/>
</dbReference>
<dbReference type="EMBL" id="CP162551">
    <property type="protein sequence ID" value="XDI37687.1"/>
    <property type="molecule type" value="Genomic_DNA"/>
</dbReference>
<dbReference type="InterPro" id="IPR034660">
    <property type="entry name" value="DinB/YfiT-like"/>
</dbReference>
<proteinExistence type="predicted"/>
<name>A0AB39BUQ6_9BACI</name>